<sequence length="373" mass="41524">MRKIIVFLLLLIAASSIVSAATEADYNAYQDKLKQIQELQQKLESNKGQQKTLSSTITYLNDKIKLTELEISQTEDKLKDLGEEIATLTVKIVRLDESLDRTAQLLISRVGEAYKRTYFKPMYMFLESGGFTDFFESSKYLQLAQSNDRNLLLQLQTDRDVKQEQKDIKETKQAELEQLQKTLFAQENSLSQQKKGKEELLSVTRNDEKKFQQLLAAAQSDIASITQALAKAGVKIGKVATGDVIGSVGSSGCSTGPHLHFEVWENAKFENGMMIYGTRVNPKPYLEDGKYTRPVPNYPAGVTTWYGEVYFLGVHTGIDIANSLGTPIHPIMGGTAYFVSSPCSYNISGGTNLGKGILVDHENGLATLYWHIP</sequence>
<gene>
    <name evidence="4" type="ORF">UW74_C0044G0006</name>
</gene>
<comment type="caution">
    <text evidence="4">The sequence shown here is derived from an EMBL/GenBank/DDBJ whole genome shotgun (WGS) entry which is preliminary data.</text>
</comment>
<dbReference type="CDD" id="cd12797">
    <property type="entry name" value="M23_peptidase"/>
    <property type="match status" value="2"/>
</dbReference>
<dbReference type="PANTHER" id="PTHR21666:SF286">
    <property type="entry name" value="LIPOPROTEIN NLPD"/>
    <property type="match status" value="1"/>
</dbReference>
<proteinExistence type="predicted"/>
<dbReference type="Gene3D" id="6.10.250.3150">
    <property type="match status" value="1"/>
</dbReference>
<reference evidence="4 5" key="1">
    <citation type="journal article" date="2015" name="Nature">
        <title>rRNA introns, odd ribosomes, and small enigmatic genomes across a large radiation of phyla.</title>
        <authorList>
            <person name="Brown C.T."/>
            <person name="Hug L.A."/>
            <person name="Thomas B.C."/>
            <person name="Sharon I."/>
            <person name="Castelle C.J."/>
            <person name="Singh A."/>
            <person name="Wilkins M.J."/>
            <person name="Williams K.H."/>
            <person name="Banfield J.F."/>
        </authorList>
    </citation>
    <scope>NUCLEOTIDE SEQUENCE [LARGE SCALE GENOMIC DNA]</scope>
</reference>
<keyword evidence="1" id="KW-0175">Coiled coil</keyword>
<dbReference type="SUPFAM" id="SSF51261">
    <property type="entry name" value="Duplicated hybrid motif"/>
    <property type="match status" value="2"/>
</dbReference>
<feature type="coiled-coil region" evidence="1">
    <location>
        <begin position="162"/>
        <end position="189"/>
    </location>
</feature>
<dbReference type="PANTHER" id="PTHR21666">
    <property type="entry name" value="PEPTIDASE-RELATED"/>
    <property type="match status" value="1"/>
</dbReference>
<dbReference type="Proteomes" id="UP000034889">
    <property type="component" value="Unassembled WGS sequence"/>
</dbReference>
<evidence type="ECO:0000256" key="2">
    <source>
        <dbReference type="SAM" id="SignalP"/>
    </source>
</evidence>
<dbReference type="AlphaFoldDB" id="A0A0G1K138"/>
<dbReference type="EMBL" id="LCJM01000044">
    <property type="protein sequence ID" value="KKT77330.1"/>
    <property type="molecule type" value="Genomic_DNA"/>
</dbReference>
<feature type="signal peptide" evidence="2">
    <location>
        <begin position="1"/>
        <end position="20"/>
    </location>
</feature>
<feature type="chain" id="PRO_5002538065" evidence="2">
    <location>
        <begin position="21"/>
        <end position="373"/>
    </location>
</feature>
<name>A0A0G1K138_9BACT</name>
<evidence type="ECO:0000313" key="4">
    <source>
        <dbReference type="EMBL" id="KKT77330.1"/>
    </source>
</evidence>
<dbReference type="InterPro" id="IPR011055">
    <property type="entry name" value="Dup_hybrid_motif"/>
</dbReference>
<protein>
    <submittedName>
        <fullName evidence="4">Peptidase, M23 family</fullName>
    </submittedName>
</protein>
<accession>A0A0G1K138</accession>
<dbReference type="InterPro" id="IPR016047">
    <property type="entry name" value="M23ase_b-sheet_dom"/>
</dbReference>
<evidence type="ECO:0000313" key="5">
    <source>
        <dbReference type="Proteomes" id="UP000034889"/>
    </source>
</evidence>
<keyword evidence="2" id="KW-0732">Signal</keyword>
<dbReference type="GO" id="GO:0004222">
    <property type="term" value="F:metalloendopeptidase activity"/>
    <property type="evidence" value="ECO:0007669"/>
    <property type="project" value="TreeGrafter"/>
</dbReference>
<feature type="domain" description="M23ase beta-sheet core" evidence="3">
    <location>
        <begin position="223"/>
        <end position="268"/>
    </location>
</feature>
<dbReference type="InterPro" id="IPR050570">
    <property type="entry name" value="Cell_wall_metabolism_enzyme"/>
</dbReference>
<dbReference type="Gene3D" id="2.70.70.10">
    <property type="entry name" value="Glucose Permease (Domain IIA)"/>
    <property type="match status" value="1"/>
</dbReference>
<evidence type="ECO:0000256" key="1">
    <source>
        <dbReference type="SAM" id="Coils"/>
    </source>
</evidence>
<evidence type="ECO:0000259" key="3">
    <source>
        <dbReference type="Pfam" id="PF01551"/>
    </source>
</evidence>
<feature type="coiled-coil region" evidence="1">
    <location>
        <begin position="19"/>
        <end position="91"/>
    </location>
</feature>
<dbReference type="Pfam" id="PF01551">
    <property type="entry name" value="Peptidase_M23"/>
    <property type="match status" value="1"/>
</dbReference>
<organism evidence="4 5">
    <name type="scientific">Candidatus Giovannonibacteria bacterium GW2011_GWC2_44_8</name>
    <dbReference type="NCBI Taxonomy" id="1618657"/>
    <lineage>
        <taxon>Bacteria</taxon>
        <taxon>Candidatus Giovannoniibacteriota</taxon>
    </lineage>
</organism>